<evidence type="ECO:0000313" key="2">
    <source>
        <dbReference type="Proteomes" id="UP001610444"/>
    </source>
</evidence>
<evidence type="ECO:0000313" key="1">
    <source>
        <dbReference type="EMBL" id="KAL2858081.1"/>
    </source>
</evidence>
<sequence length="201" mass="22773">MRSDLPLSICSVARRLSQVTIAYSRLTSNAASVRSSPLIMRLLFQWPKTQIRALDNNSDTPPLIPVPWSENIYVSPVHKQIMASRLESRQEKFFLGSDRNAEPQSLTQAAARAIQKPHRIKSGLDSRQRVETYSKRLLLRPQISTAPYSIPLAHLQPTYVCSRSVAQHSTAPLVEPSGSRLEPKFLRPCVSRLNHRYLYAE</sequence>
<organism evidence="1 2">
    <name type="scientific">Aspergillus pseudodeflectus</name>
    <dbReference type="NCBI Taxonomy" id="176178"/>
    <lineage>
        <taxon>Eukaryota</taxon>
        <taxon>Fungi</taxon>
        <taxon>Dikarya</taxon>
        <taxon>Ascomycota</taxon>
        <taxon>Pezizomycotina</taxon>
        <taxon>Eurotiomycetes</taxon>
        <taxon>Eurotiomycetidae</taxon>
        <taxon>Eurotiales</taxon>
        <taxon>Aspergillaceae</taxon>
        <taxon>Aspergillus</taxon>
        <taxon>Aspergillus subgen. Nidulantes</taxon>
    </lineage>
</organism>
<accession>A0ABR4L0M5</accession>
<keyword evidence="2" id="KW-1185">Reference proteome</keyword>
<name>A0ABR4L0M5_9EURO</name>
<dbReference type="EMBL" id="JBFXLR010000005">
    <property type="protein sequence ID" value="KAL2858081.1"/>
    <property type="molecule type" value="Genomic_DNA"/>
</dbReference>
<dbReference type="GeneID" id="98153931"/>
<comment type="caution">
    <text evidence="1">The sequence shown here is derived from an EMBL/GenBank/DDBJ whole genome shotgun (WGS) entry which is preliminary data.</text>
</comment>
<dbReference type="RefSeq" id="XP_070903250.1">
    <property type="nucleotide sequence ID" value="XM_071038767.1"/>
</dbReference>
<protein>
    <submittedName>
        <fullName evidence="1">Uncharacterized protein</fullName>
    </submittedName>
</protein>
<dbReference type="Proteomes" id="UP001610444">
    <property type="component" value="Unassembled WGS sequence"/>
</dbReference>
<gene>
    <name evidence="1" type="ORF">BJX68DRAFT_227872</name>
</gene>
<reference evidence="1 2" key="1">
    <citation type="submission" date="2024-07" db="EMBL/GenBank/DDBJ databases">
        <title>Section-level genome sequencing and comparative genomics of Aspergillus sections Usti and Cavernicolus.</title>
        <authorList>
            <consortium name="Lawrence Berkeley National Laboratory"/>
            <person name="Nybo J.L."/>
            <person name="Vesth T.C."/>
            <person name="Theobald S."/>
            <person name="Frisvad J.C."/>
            <person name="Larsen T.O."/>
            <person name="Kjaerboelling I."/>
            <person name="Rothschild-Mancinelli K."/>
            <person name="Lyhne E.K."/>
            <person name="Kogle M.E."/>
            <person name="Barry K."/>
            <person name="Clum A."/>
            <person name="Na H."/>
            <person name="Ledsgaard L."/>
            <person name="Lin J."/>
            <person name="Lipzen A."/>
            <person name="Kuo A."/>
            <person name="Riley R."/>
            <person name="Mondo S."/>
            <person name="LaButti K."/>
            <person name="Haridas S."/>
            <person name="Pangalinan J."/>
            <person name="Salamov A.A."/>
            <person name="Simmons B.A."/>
            <person name="Magnuson J.K."/>
            <person name="Chen J."/>
            <person name="Drula E."/>
            <person name="Henrissat B."/>
            <person name="Wiebenga A."/>
            <person name="Lubbers R.J."/>
            <person name="Gomes A.C."/>
            <person name="Macurrencykelacurrency M.R."/>
            <person name="Stajich J."/>
            <person name="Grigoriev I.V."/>
            <person name="Mortensen U.H."/>
            <person name="De vries R.P."/>
            <person name="Baker S.E."/>
            <person name="Andersen M.R."/>
        </authorList>
    </citation>
    <scope>NUCLEOTIDE SEQUENCE [LARGE SCALE GENOMIC DNA]</scope>
    <source>
        <strain evidence="1 2">CBS 756.74</strain>
    </source>
</reference>
<proteinExistence type="predicted"/>